<sequence>MKNQWLTQFKKVVRPQDYVGDDEAKNEQVVREGFLAKAKRSLNRLPLAHETVALYFCLLDPKTPLWVKGIVGAALAYFILPLDAIPDLVPLAGFSDDAGVLAAALSAVSAHITDEHRARAREWMATESIPQGAVQS</sequence>
<dbReference type="InterPro" id="IPR010652">
    <property type="entry name" value="DUF1232"/>
</dbReference>
<evidence type="ECO:0000259" key="5">
    <source>
        <dbReference type="Pfam" id="PF06803"/>
    </source>
</evidence>
<evidence type="ECO:0000256" key="2">
    <source>
        <dbReference type="ARBA" id="ARBA00022692"/>
    </source>
</evidence>
<dbReference type="RefSeq" id="WP_406698362.1">
    <property type="nucleotide sequence ID" value="NZ_CP155447.1"/>
</dbReference>
<keyword evidence="4" id="KW-0472">Membrane</keyword>
<keyword evidence="3" id="KW-1133">Transmembrane helix</keyword>
<reference evidence="6" key="1">
    <citation type="submission" date="2024-05" db="EMBL/GenBank/DDBJ databases">
        <title>Planctomycetes of the genus Singulisphaera possess chitinolytic capabilities.</title>
        <authorList>
            <person name="Ivanova A."/>
        </authorList>
    </citation>
    <scope>NUCLEOTIDE SEQUENCE</scope>
    <source>
        <strain evidence="6">Ch08T</strain>
    </source>
</reference>
<dbReference type="EMBL" id="CP155447">
    <property type="protein sequence ID" value="XBH05538.1"/>
    <property type="molecule type" value="Genomic_DNA"/>
</dbReference>
<organism evidence="6">
    <name type="scientific">Singulisphaera sp. Ch08</name>
    <dbReference type="NCBI Taxonomy" id="3120278"/>
    <lineage>
        <taxon>Bacteria</taxon>
        <taxon>Pseudomonadati</taxon>
        <taxon>Planctomycetota</taxon>
        <taxon>Planctomycetia</taxon>
        <taxon>Isosphaerales</taxon>
        <taxon>Isosphaeraceae</taxon>
        <taxon>Singulisphaera</taxon>
    </lineage>
</organism>
<dbReference type="GO" id="GO:0012505">
    <property type="term" value="C:endomembrane system"/>
    <property type="evidence" value="ECO:0007669"/>
    <property type="project" value="UniProtKB-SubCell"/>
</dbReference>
<evidence type="ECO:0000256" key="1">
    <source>
        <dbReference type="ARBA" id="ARBA00004127"/>
    </source>
</evidence>
<feature type="domain" description="DUF1232" evidence="5">
    <location>
        <begin position="68"/>
        <end position="102"/>
    </location>
</feature>
<comment type="subcellular location">
    <subcellularLocation>
        <location evidence="1">Endomembrane system</location>
        <topology evidence="1">Multi-pass membrane protein</topology>
    </subcellularLocation>
</comment>
<dbReference type="Pfam" id="PF06803">
    <property type="entry name" value="DUF1232"/>
    <property type="match status" value="1"/>
</dbReference>
<protein>
    <submittedName>
        <fullName evidence="6">YkvA family protein</fullName>
    </submittedName>
</protein>
<keyword evidence="2" id="KW-0812">Transmembrane</keyword>
<proteinExistence type="predicted"/>
<dbReference type="AlphaFoldDB" id="A0AAU7CKC5"/>
<name>A0AAU7CKC5_9BACT</name>
<evidence type="ECO:0000313" key="6">
    <source>
        <dbReference type="EMBL" id="XBH05538.1"/>
    </source>
</evidence>
<evidence type="ECO:0000256" key="4">
    <source>
        <dbReference type="ARBA" id="ARBA00023136"/>
    </source>
</evidence>
<evidence type="ECO:0000256" key="3">
    <source>
        <dbReference type="ARBA" id="ARBA00022989"/>
    </source>
</evidence>
<gene>
    <name evidence="6" type="ORF">V5E97_05835</name>
</gene>
<accession>A0AAU7CKC5</accession>